<proteinExistence type="predicted"/>
<evidence type="ECO:0000313" key="2">
    <source>
        <dbReference type="Proteomes" id="UP000718715"/>
    </source>
</evidence>
<accession>A0ACD3T0V4</accession>
<protein>
    <submittedName>
        <fullName evidence="1">Uncharacterized protein</fullName>
    </submittedName>
</protein>
<dbReference type="Proteomes" id="UP000718715">
    <property type="component" value="Unassembled WGS sequence"/>
</dbReference>
<name>A0ACD3T0V4_PHODM</name>
<evidence type="ECO:0000313" key="1">
    <source>
        <dbReference type="EMBL" id="TMX74100.1"/>
    </source>
</evidence>
<organism evidence="1 2">
    <name type="scientific">Photobacterium damselae</name>
    <dbReference type="NCBI Taxonomy" id="38293"/>
    <lineage>
        <taxon>Bacteria</taxon>
        <taxon>Pseudomonadati</taxon>
        <taxon>Pseudomonadota</taxon>
        <taxon>Gammaproteobacteria</taxon>
        <taxon>Vibrionales</taxon>
        <taxon>Vibrionaceae</taxon>
        <taxon>Photobacterium</taxon>
    </lineage>
</organism>
<comment type="caution">
    <text evidence="1">The sequence shown here is derived from an EMBL/GenBank/DDBJ whole genome shotgun (WGS) entry which is preliminary data.</text>
</comment>
<sequence length="883" mass="102984">MNQQELLTRINTLLGRFAYEVKVSNATGLFDINIIAEDFLIPILSVVFECPELKNQNRVQMNFPAVDLGCDKSRTSIQITSDPSSSKICKTLKKFQEHNLHTHFDNLYVYVITERQKTYQSKMLDDEINTCPIKFDVESNIIDYKDLAGRIGRLSNEQLGLIKSYLESAFNKVDSNLRFREDLIKFINVSQKKIEDEKRSRKYIPSVFVETSEVKDYVRYFTNPIFFYRKIDYDLQHINFEHFNNILELAKVEPLEIDIKDAVCLPEPNNLTELNDRLIKQKEIIEKFKDVIAPFSWRSNENNKYTPRTDVKDYWKVFKFNIESSSSGVYGHLEDVLVKIKISNAKIFLITGMAGQGKTNFVCDLVENQLQCFEIPNIFIPARLLNHYSGPNRILSYVTNNRFCPNLTSVHELFELLNNVSSESGKPFIITLDGINEVSDLQGFVDELKVFLEALCQYDFVKIIITCRNEFFDHKFSGVFEPQFSESLYRVQDLRNEMSNYNKSKLLAEYFEHFNIKLRLSKGSKEFLKNDLILLRLFCEIYEGQDIGYVSDIYKGELFERYLMMKINEFPLEQKSTTIGSLRKICHKMLGNADFSLVSNAEFDATERQVIEKLVGEDIILRREVPPSGLISLGIENISFTYDEMRDFLLAYFIVVDVNQDEQDFSIFERMSEWPIYEGLFRYTYILARKHNNQSVVSMCESFDDFNYHYLNNLSLLSSDLQSAEDVERVKNILQSSSRCIEIQSIAWFLFRKRDVSEYLNLGILIEHLGSLSDTESERLLSFMYGDNRGYGHNDWRRNLSKHVGSLKDLSDEDKLSLEPLVLAFILYSLPCVNWEQREYTLNFFTKYKEHTHVAAAMVSCQEACSERIQSYLSEIEQGVEEL</sequence>
<gene>
    <name evidence="1" type="ORF">DA092_12755</name>
</gene>
<dbReference type="EMBL" id="PZOJ01000101">
    <property type="protein sequence ID" value="TMX74100.1"/>
    <property type="molecule type" value="Genomic_DNA"/>
</dbReference>
<keyword evidence="2" id="KW-1185">Reference proteome</keyword>
<reference evidence="1" key="1">
    <citation type="submission" date="2018-03" db="EMBL/GenBank/DDBJ databases">
        <title>Genomic characterization of a polymicrobial infection associated with a disease outbreak in Pacific white shrimp (Litopenaeus vannamei).</title>
        <authorList>
            <person name="Turner J.W."/>
            <person name="Bachand P.T."/>
            <person name="Tallman J."/>
            <person name="Elledge N.C."/>
            <person name="Pinnell L.J."/>
            <person name="Laughlin R.C."/>
            <person name="Zimba P.V."/>
        </authorList>
    </citation>
    <scope>NUCLEOTIDE SEQUENCE</scope>
    <source>
        <strain evidence="1">Hep-2b-22</strain>
    </source>
</reference>